<evidence type="ECO:0000256" key="1">
    <source>
        <dbReference type="ARBA" id="ARBA00023015"/>
    </source>
</evidence>
<dbReference type="PANTHER" id="PTHR47506">
    <property type="entry name" value="TRANSCRIPTIONAL REGULATORY PROTEIN"/>
    <property type="match status" value="1"/>
</dbReference>
<dbReference type="AlphaFoldDB" id="A0A2A9E7S6"/>
<dbReference type="EMBL" id="PDJG01000001">
    <property type="protein sequence ID" value="PFG34611.1"/>
    <property type="molecule type" value="Genomic_DNA"/>
</dbReference>
<dbReference type="GO" id="GO:0003677">
    <property type="term" value="F:DNA binding"/>
    <property type="evidence" value="ECO:0007669"/>
    <property type="project" value="UniProtKB-UniRule"/>
</dbReference>
<keyword evidence="7" id="KW-1185">Reference proteome</keyword>
<dbReference type="PRINTS" id="PR00455">
    <property type="entry name" value="HTHTETR"/>
</dbReference>
<name>A0A2A9E7S6_9MICO</name>
<feature type="DNA-binding region" description="H-T-H motif" evidence="4">
    <location>
        <begin position="29"/>
        <end position="48"/>
    </location>
</feature>
<dbReference type="PANTHER" id="PTHR47506:SF1">
    <property type="entry name" value="HTH-TYPE TRANSCRIPTIONAL REGULATOR YJDC"/>
    <property type="match status" value="1"/>
</dbReference>
<dbReference type="Gene3D" id="1.10.10.60">
    <property type="entry name" value="Homeodomain-like"/>
    <property type="match status" value="1"/>
</dbReference>
<dbReference type="SUPFAM" id="SSF46689">
    <property type="entry name" value="Homeodomain-like"/>
    <property type="match status" value="1"/>
</dbReference>
<proteinExistence type="predicted"/>
<dbReference type="InterPro" id="IPR009057">
    <property type="entry name" value="Homeodomain-like_sf"/>
</dbReference>
<sequence>MGRPQAFDTASAVAAARDLFWEHGYDATSITDLERATGINRSSLYHAFGSKRGLFDHAVRNYLDVVVGPRSEIVRAPGAGLGEVVDYLEQLAAVLRDDTARWSRLGCLLVNASTSLAARDDDLARVVETYRDDLVAAFTTALAAEIPDAARRARVTAGLTISALSIARTNPAAAAELLHDAVDDLRATPALPAPTSALPAPTPEESP</sequence>
<feature type="domain" description="HTH tetR-type" evidence="5">
    <location>
        <begin position="6"/>
        <end position="66"/>
    </location>
</feature>
<dbReference type="InterPro" id="IPR036271">
    <property type="entry name" value="Tet_transcr_reg_TetR-rel_C_sf"/>
</dbReference>
<keyword evidence="1" id="KW-0805">Transcription regulation</keyword>
<gene>
    <name evidence="6" type="ORF">ATL42_2528</name>
</gene>
<dbReference type="Pfam" id="PF00440">
    <property type="entry name" value="TetR_N"/>
    <property type="match status" value="1"/>
</dbReference>
<evidence type="ECO:0000256" key="2">
    <source>
        <dbReference type="ARBA" id="ARBA00023125"/>
    </source>
</evidence>
<dbReference type="Proteomes" id="UP000225548">
    <property type="component" value="Unassembled WGS sequence"/>
</dbReference>
<keyword evidence="3" id="KW-0804">Transcription</keyword>
<dbReference type="RefSeq" id="WP_169925422.1">
    <property type="nucleotide sequence ID" value="NZ_PDJG01000001.1"/>
</dbReference>
<protein>
    <submittedName>
        <fullName evidence="6">TetR family transcriptional regulator</fullName>
    </submittedName>
</protein>
<dbReference type="InterPro" id="IPR001647">
    <property type="entry name" value="HTH_TetR"/>
</dbReference>
<evidence type="ECO:0000256" key="4">
    <source>
        <dbReference type="PROSITE-ProRule" id="PRU00335"/>
    </source>
</evidence>
<organism evidence="6 7">
    <name type="scientific">Sanguibacter antarcticus</name>
    <dbReference type="NCBI Taxonomy" id="372484"/>
    <lineage>
        <taxon>Bacteria</taxon>
        <taxon>Bacillati</taxon>
        <taxon>Actinomycetota</taxon>
        <taxon>Actinomycetes</taxon>
        <taxon>Micrococcales</taxon>
        <taxon>Sanguibacteraceae</taxon>
        <taxon>Sanguibacter</taxon>
    </lineage>
</organism>
<evidence type="ECO:0000313" key="6">
    <source>
        <dbReference type="EMBL" id="PFG34611.1"/>
    </source>
</evidence>
<accession>A0A2A9E7S6</accession>
<dbReference type="Gene3D" id="1.10.357.10">
    <property type="entry name" value="Tetracycline Repressor, domain 2"/>
    <property type="match status" value="1"/>
</dbReference>
<comment type="caution">
    <text evidence="6">The sequence shown here is derived from an EMBL/GenBank/DDBJ whole genome shotgun (WGS) entry which is preliminary data.</text>
</comment>
<dbReference type="PROSITE" id="PS50977">
    <property type="entry name" value="HTH_TETR_2"/>
    <property type="match status" value="1"/>
</dbReference>
<keyword evidence="2 4" id="KW-0238">DNA-binding</keyword>
<evidence type="ECO:0000256" key="3">
    <source>
        <dbReference type="ARBA" id="ARBA00023163"/>
    </source>
</evidence>
<dbReference type="SUPFAM" id="SSF48498">
    <property type="entry name" value="Tetracyclin repressor-like, C-terminal domain"/>
    <property type="match status" value="1"/>
</dbReference>
<evidence type="ECO:0000313" key="7">
    <source>
        <dbReference type="Proteomes" id="UP000225548"/>
    </source>
</evidence>
<reference evidence="6 7" key="1">
    <citation type="submission" date="2017-10" db="EMBL/GenBank/DDBJ databases">
        <title>Sequencing the genomes of 1000 actinobacteria strains.</title>
        <authorList>
            <person name="Klenk H.-P."/>
        </authorList>
    </citation>
    <scope>NUCLEOTIDE SEQUENCE [LARGE SCALE GENOMIC DNA]</scope>
    <source>
        <strain evidence="6 7">DSM 18966</strain>
    </source>
</reference>
<evidence type="ECO:0000259" key="5">
    <source>
        <dbReference type="PROSITE" id="PS50977"/>
    </source>
</evidence>